<keyword evidence="5 7" id="KW-0496">Mitochondrion</keyword>
<gene>
    <name evidence="11" type="ORF">E6O75_ATG09398</name>
</gene>
<accession>A0A4Z1NIF2</accession>
<keyword evidence="3" id="KW-0999">Mitochondrion inner membrane</keyword>
<evidence type="ECO:0000313" key="11">
    <source>
        <dbReference type="EMBL" id="TID14319.1"/>
    </source>
</evidence>
<evidence type="ECO:0000256" key="2">
    <source>
        <dbReference type="ARBA" id="ARBA00022692"/>
    </source>
</evidence>
<dbReference type="EMBL" id="SNSC02000023">
    <property type="protein sequence ID" value="TID14319.1"/>
    <property type="molecule type" value="Genomic_DNA"/>
</dbReference>
<dbReference type="GO" id="GO:0030003">
    <property type="term" value="P:intracellular monoatomic cation homeostasis"/>
    <property type="evidence" value="ECO:0007669"/>
    <property type="project" value="TreeGrafter"/>
</dbReference>
<proteinExistence type="predicted"/>
<reference evidence="11 12" key="1">
    <citation type="submission" date="2019-04" db="EMBL/GenBank/DDBJ databases">
        <title>High contiguity whole genome sequence and gene annotation resource for two Venturia nashicola isolates.</title>
        <authorList>
            <person name="Prokchorchik M."/>
            <person name="Won K."/>
            <person name="Lee Y."/>
            <person name="Choi E.D."/>
            <person name="Segonzac C."/>
            <person name="Sohn K.H."/>
        </authorList>
    </citation>
    <scope>NUCLEOTIDE SEQUENCE [LARGE SCALE GENOMIC DNA]</scope>
    <source>
        <strain evidence="11 12">PRI2</strain>
    </source>
</reference>
<dbReference type="PANTHER" id="PTHR14009:SF6">
    <property type="entry name" value="LETM1 RBD DOMAIN-CONTAINING PROTEIN"/>
    <property type="match status" value="1"/>
</dbReference>
<evidence type="ECO:0000256" key="5">
    <source>
        <dbReference type="ARBA" id="ARBA00023128"/>
    </source>
</evidence>
<keyword evidence="12" id="KW-1185">Reference proteome</keyword>
<evidence type="ECO:0000256" key="7">
    <source>
        <dbReference type="PROSITE-ProRule" id="PRU01094"/>
    </source>
</evidence>
<dbReference type="Proteomes" id="UP000298493">
    <property type="component" value="Unassembled WGS sequence"/>
</dbReference>
<dbReference type="PANTHER" id="PTHR14009">
    <property type="entry name" value="LEUCINE ZIPPER-EF-HAND CONTAINING TRANSMEMBRANE PROTEIN"/>
    <property type="match status" value="1"/>
</dbReference>
<dbReference type="STRING" id="86259.A0A4Z1NIF2"/>
<dbReference type="AlphaFoldDB" id="A0A4Z1NIF2"/>
<feature type="domain" description="Letm1 RBD" evidence="10">
    <location>
        <begin position="224"/>
        <end position="403"/>
    </location>
</feature>
<name>A0A4Z1NIF2_9PEZI</name>
<keyword evidence="4 9" id="KW-1133">Transmembrane helix</keyword>
<organism evidence="11 12">
    <name type="scientific">Venturia nashicola</name>
    <dbReference type="NCBI Taxonomy" id="86259"/>
    <lineage>
        <taxon>Eukaryota</taxon>
        <taxon>Fungi</taxon>
        <taxon>Dikarya</taxon>
        <taxon>Ascomycota</taxon>
        <taxon>Pezizomycotina</taxon>
        <taxon>Dothideomycetes</taxon>
        <taxon>Pleosporomycetidae</taxon>
        <taxon>Venturiales</taxon>
        <taxon>Venturiaceae</taxon>
        <taxon>Venturia</taxon>
    </lineage>
</organism>
<keyword evidence="2 9" id="KW-0812">Transmembrane</keyword>
<comment type="subcellular location">
    <subcellularLocation>
        <location evidence="1">Mitochondrion inner membrane</location>
        <topology evidence="1">Single-pass membrane protein</topology>
    </subcellularLocation>
</comment>
<comment type="caution">
    <text evidence="11">The sequence shown here is derived from an EMBL/GenBank/DDBJ whole genome shotgun (WGS) entry which is preliminary data.</text>
</comment>
<evidence type="ECO:0000256" key="3">
    <source>
        <dbReference type="ARBA" id="ARBA00022792"/>
    </source>
</evidence>
<dbReference type="InterPro" id="IPR033122">
    <property type="entry name" value="LETM1-like_RBD"/>
</dbReference>
<feature type="transmembrane region" description="Helical" evidence="9">
    <location>
        <begin position="220"/>
        <end position="241"/>
    </location>
</feature>
<dbReference type="PROSITE" id="PS51758">
    <property type="entry name" value="LETM1_RBD"/>
    <property type="match status" value="1"/>
</dbReference>
<evidence type="ECO:0000256" key="6">
    <source>
        <dbReference type="ARBA" id="ARBA00023136"/>
    </source>
</evidence>
<evidence type="ECO:0000256" key="9">
    <source>
        <dbReference type="SAM" id="Phobius"/>
    </source>
</evidence>
<evidence type="ECO:0000313" key="12">
    <source>
        <dbReference type="Proteomes" id="UP000298493"/>
    </source>
</evidence>
<feature type="region of interest" description="Disordered" evidence="8">
    <location>
        <begin position="59"/>
        <end position="123"/>
    </location>
</feature>
<keyword evidence="6 9" id="KW-0472">Membrane</keyword>
<evidence type="ECO:0000256" key="4">
    <source>
        <dbReference type="ARBA" id="ARBA00022989"/>
    </source>
</evidence>
<dbReference type="GO" id="GO:0005743">
    <property type="term" value="C:mitochondrial inner membrane"/>
    <property type="evidence" value="ECO:0007669"/>
    <property type="project" value="UniProtKB-SubCell"/>
</dbReference>
<sequence length="403" mass="45303">MISKPGSAAAANGLRSFLLPPTLLPTPVRSHNLLEFPASRLQTSRYHCLQRARLSSSNSKQISRLSPLKAHGYEQSRLSSSSSKSAKSLQSLQSPPNPKALANKHDRVNASPTTLPAPLDVPEREKGQGKFSYAFKAGKAYLGFYKTGIKNIYSNWKVAREIGGKLERGMTPRLPPGDGMRGGGGKAFVKGGGDNVYTDFLLTRAELQFLRRSRHDMSRVPLFALLFVVFGEWLPLIVVFFTPVVPYTCRIPRQVEKTRRALEEMRRKSFRGEIDGYVPTPTRRGTDGQAIQNLDDCEKGQLMHISRSLGLHFRLWDFTKGIIPGSGILKYRIRKHLEYLAQDDALLLRDGGVAKLNQEEVLLACEQRGIDVLGRREDYLRDTLERWMKGRKDGRVLNMLLSR</sequence>
<protein>
    <recommendedName>
        <fullName evidence="10">Letm1 RBD domain-containing protein</fullName>
    </recommendedName>
</protein>
<feature type="compositionally biased region" description="Low complexity" evidence="8">
    <location>
        <begin position="75"/>
        <end position="94"/>
    </location>
</feature>
<evidence type="ECO:0000256" key="8">
    <source>
        <dbReference type="SAM" id="MobiDB-lite"/>
    </source>
</evidence>
<dbReference type="GO" id="GO:0043022">
    <property type="term" value="F:ribosome binding"/>
    <property type="evidence" value="ECO:0007669"/>
    <property type="project" value="InterPro"/>
</dbReference>
<evidence type="ECO:0000256" key="1">
    <source>
        <dbReference type="ARBA" id="ARBA00004434"/>
    </source>
</evidence>
<dbReference type="Pfam" id="PF07766">
    <property type="entry name" value="LETM1_RBD"/>
    <property type="match status" value="1"/>
</dbReference>
<evidence type="ECO:0000259" key="10">
    <source>
        <dbReference type="PROSITE" id="PS51758"/>
    </source>
</evidence>
<dbReference type="InterPro" id="IPR044202">
    <property type="entry name" value="LETM1/MDM38-like"/>
</dbReference>